<keyword evidence="4" id="KW-1185">Reference proteome</keyword>
<dbReference type="Proteomes" id="UP001596074">
    <property type="component" value="Unassembled WGS sequence"/>
</dbReference>
<keyword evidence="1" id="KW-0175">Coiled coil</keyword>
<evidence type="ECO:0000256" key="2">
    <source>
        <dbReference type="SAM" id="MobiDB-lite"/>
    </source>
</evidence>
<evidence type="ECO:0000313" key="3">
    <source>
        <dbReference type="EMBL" id="MFC5748408.1"/>
    </source>
</evidence>
<feature type="coiled-coil region" evidence="1">
    <location>
        <begin position="197"/>
        <end position="224"/>
    </location>
</feature>
<reference evidence="4" key="1">
    <citation type="journal article" date="2019" name="Int. J. Syst. Evol. Microbiol.">
        <title>The Global Catalogue of Microorganisms (GCM) 10K type strain sequencing project: providing services to taxonomists for standard genome sequencing and annotation.</title>
        <authorList>
            <consortium name="The Broad Institute Genomics Platform"/>
            <consortium name="The Broad Institute Genome Sequencing Center for Infectious Disease"/>
            <person name="Wu L."/>
            <person name="Ma J."/>
        </authorList>
    </citation>
    <scope>NUCLEOTIDE SEQUENCE [LARGE SCALE GENOMIC DNA]</scope>
    <source>
        <strain evidence="4">KCTC 42087</strain>
    </source>
</reference>
<gene>
    <name evidence="3" type="ORF">ACFPZN_22540</name>
</gene>
<protein>
    <submittedName>
        <fullName evidence="3">Uncharacterized protein</fullName>
    </submittedName>
</protein>
<comment type="caution">
    <text evidence="3">The sequence shown here is derived from an EMBL/GenBank/DDBJ whole genome shotgun (WGS) entry which is preliminary data.</text>
</comment>
<organism evidence="3 4">
    <name type="scientific">Actinomadura rugatobispora</name>
    <dbReference type="NCBI Taxonomy" id="1994"/>
    <lineage>
        <taxon>Bacteria</taxon>
        <taxon>Bacillati</taxon>
        <taxon>Actinomycetota</taxon>
        <taxon>Actinomycetes</taxon>
        <taxon>Streptosporangiales</taxon>
        <taxon>Thermomonosporaceae</taxon>
        <taxon>Actinomadura</taxon>
    </lineage>
</organism>
<name>A0ABW1A0T8_9ACTN</name>
<feature type="compositionally biased region" description="Basic and acidic residues" evidence="2">
    <location>
        <begin position="428"/>
        <end position="463"/>
    </location>
</feature>
<sequence length="463" mass="52163">MSGAKRITVGEGEWRRAQRARQQLAQVQANLPTVLADERRRMERELNRVHSQVSARQDRVEGRLKKLSQHTKDLERRTDERLRAQARRLSEVRDEAHAAIAEQGRLLRAELDRESEARRREIKALDSRVGELRDESDRAAQAALATFQDAVTVHDVIRDELPHERFAPGRLDRLRVRLDVARANLESQAPGFALTQVQDVYLDLSELRAEVARLDQEWRAAQAVAVATLGAVAERVAANATRPVVDEEGRELDGGSLDVDFWTDGGLTELRAEIERLTGEAAAPDSPCTVETLRAIVEERAPQYGERLDELVERASGRLFASQRRVNVAHQIATRLRANGYQVGTGPDRPTYAGEDFRDAFFAKLRHPDDSEIVVEVAPSGDEDMTVRILSYENAPSDHERRERVRAVGDALRTDGLDVGEAVDEGGEPDRSYRDLDRIRRERTRERAAEGRVRDRGRQGHGS</sequence>
<dbReference type="RefSeq" id="WP_378284066.1">
    <property type="nucleotide sequence ID" value="NZ_JBHSON010000031.1"/>
</dbReference>
<accession>A0ABW1A0T8</accession>
<proteinExistence type="predicted"/>
<feature type="region of interest" description="Disordered" evidence="2">
    <location>
        <begin position="418"/>
        <end position="463"/>
    </location>
</feature>
<evidence type="ECO:0000256" key="1">
    <source>
        <dbReference type="SAM" id="Coils"/>
    </source>
</evidence>
<evidence type="ECO:0000313" key="4">
    <source>
        <dbReference type="Proteomes" id="UP001596074"/>
    </source>
</evidence>
<dbReference type="EMBL" id="JBHSON010000031">
    <property type="protein sequence ID" value="MFC5748408.1"/>
    <property type="molecule type" value="Genomic_DNA"/>
</dbReference>